<dbReference type="RefSeq" id="XP_066658899.1">
    <property type="nucleotide sequence ID" value="XM_066794597.1"/>
</dbReference>
<gene>
    <name evidence="2" type="ORF">J3D65DRAFT_222186</name>
</gene>
<comment type="caution">
    <text evidence="2">The sequence shown here is derived from an EMBL/GenBank/DDBJ whole genome shotgun (WGS) entry which is preliminary data.</text>
</comment>
<evidence type="ECO:0000313" key="3">
    <source>
        <dbReference type="Proteomes" id="UP001360953"/>
    </source>
</evidence>
<dbReference type="Proteomes" id="UP001360953">
    <property type="component" value="Unassembled WGS sequence"/>
</dbReference>
<organism evidence="2 3">
    <name type="scientific">Phyllosticta citribraziliensis</name>
    <dbReference type="NCBI Taxonomy" id="989973"/>
    <lineage>
        <taxon>Eukaryota</taxon>
        <taxon>Fungi</taxon>
        <taxon>Dikarya</taxon>
        <taxon>Ascomycota</taxon>
        <taxon>Pezizomycotina</taxon>
        <taxon>Dothideomycetes</taxon>
        <taxon>Dothideomycetes incertae sedis</taxon>
        <taxon>Botryosphaeriales</taxon>
        <taxon>Phyllostictaceae</taxon>
        <taxon>Phyllosticta</taxon>
    </lineage>
</organism>
<keyword evidence="3" id="KW-1185">Reference proteome</keyword>
<protein>
    <submittedName>
        <fullName evidence="2">Uncharacterized protein</fullName>
    </submittedName>
</protein>
<evidence type="ECO:0000256" key="1">
    <source>
        <dbReference type="SAM" id="MobiDB-lite"/>
    </source>
</evidence>
<proteinExistence type="predicted"/>
<accession>A0ABR1M4T7</accession>
<feature type="compositionally biased region" description="Basic residues" evidence="1">
    <location>
        <begin position="43"/>
        <end position="57"/>
    </location>
</feature>
<evidence type="ECO:0000313" key="2">
    <source>
        <dbReference type="EMBL" id="KAK7542606.1"/>
    </source>
</evidence>
<dbReference type="EMBL" id="JBBPEH010000002">
    <property type="protein sequence ID" value="KAK7542606.1"/>
    <property type="molecule type" value="Genomic_DNA"/>
</dbReference>
<dbReference type="GeneID" id="92027503"/>
<reference evidence="2 3" key="1">
    <citation type="submission" date="2024-04" db="EMBL/GenBank/DDBJ databases">
        <title>Phyllosticta paracitricarpa is synonymous to the EU quarantine fungus P. citricarpa based on phylogenomic analyses.</title>
        <authorList>
            <consortium name="Lawrence Berkeley National Laboratory"/>
            <person name="Van ingen-buijs V.A."/>
            <person name="Van westerhoven A.C."/>
            <person name="Haridas S."/>
            <person name="Skiadas P."/>
            <person name="Martin F."/>
            <person name="Groenewald J.Z."/>
            <person name="Crous P.W."/>
            <person name="Seidl M.F."/>
        </authorList>
    </citation>
    <scope>NUCLEOTIDE SEQUENCE [LARGE SCALE GENOMIC DNA]</scope>
    <source>
        <strain evidence="2 3">CPC 17464</strain>
    </source>
</reference>
<sequence>MPCFVMLQYKRIPPSHPRFPKVPSKPPSLPRIRDARALSCPPPHKRPASQVKHHVRSSRSESSRSVFGQCETLLSPPPPPTSMEPSVRSPLSAAALAKTGRFGSPTLGAYRPNRETTCNCPTPDTLARRGMLGRRRAWHANPNNIDIMAQRSRR</sequence>
<name>A0ABR1M4T7_9PEZI</name>
<feature type="region of interest" description="Disordered" evidence="1">
    <location>
        <begin position="15"/>
        <end position="90"/>
    </location>
</feature>